<protein>
    <submittedName>
        <fullName evidence="3">ATPase</fullName>
    </submittedName>
</protein>
<proteinExistence type="inferred from homology"/>
<evidence type="ECO:0000313" key="3">
    <source>
        <dbReference type="EMBL" id="TDC52638.1"/>
    </source>
</evidence>
<evidence type="ECO:0000259" key="2">
    <source>
        <dbReference type="Pfam" id="PF08327"/>
    </source>
</evidence>
<dbReference type="EMBL" id="SMKL01000014">
    <property type="protein sequence ID" value="TDC52638.1"/>
    <property type="molecule type" value="Genomic_DNA"/>
</dbReference>
<comment type="similarity">
    <text evidence="1">Belongs to the AHA1 family.</text>
</comment>
<feature type="domain" description="Activator of Hsp90 ATPase homologue 1/2-like C-terminal" evidence="2">
    <location>
        <begin position="23"/>
        <end position="161"/>
    </location>
</feature>
<evidence type="ECO:0000313" key="4">
    <source>
        <dbReference type="Proteomes" id="UP000295621"/>
    </source>
</evidence>
<keyword evidence="4" id="KW-1185">Reference proteome</keyword>
<dbReference type="Proteomes" id="UP000295621">
    <property type="component" value="Unassembled WGS sequence"/>
</dbReference>
<dbReference type="RefSeq" id="WP_131981307.1">
    <property type="nucleotide sequence ID" value="NZ_SMKL01000014.1"/>
</dbReference>
<dbReference type="SUPFAM" id="SSF55961">
    <property type="entry name" value="Bet v1-like"/>
    <property type="match status" value="1"/>
</dbReference>
<dbReference type="OrthoDB" id="5185819at2"/>
<dbReference type="Gene3D" id="3.30.530.20">
    <property type="match status" value="1"/>
</dbReference>
<reference evidence="3 4" key="1">
    <citation type="submission" date="2019-02" db="EMBL/GenBank/DDBJ databases">
        <title>Draft genome sequences of novel Actinobacteria.</title>
        <authorList>
            <person name="Sahin N."/>
            <person name="Ay H."/>
            <person name="Saygin H."/>
        </authorList>
    </citation>
    <scope>NUCLEOTIDE SEQUENCE [LARGE SCALE GENOMIC DNA]</scope>
    <source>
        <strain evidence="3 4">KC603</strain>
    </source>
</reference>
<dbReference type="InterPro" id="IPR013538">
    <property type="entry name" value="ASHA1/2-like_C"/>
</dbReference>
<dbReference type="Pfam" id="PF08327">
    <property type="entry name" value="AHSA1"/>
    <property type="match status" value="1"/>
</dbReference>
<name>A0A4R4RRN4_9ACTN</name>
<gene>
    <name evidence="3" type="ORF">E1212_08610</name>
</gene>
<dbReference type="AlphaFoldDB" id="A0A4R4RRN4"/>
<dbReference type="InterPro" id="IPR023393">
    <property type="entry name" value="START-like_dom_sf"/>
</dbReference>
<organism evidence="3 4">
    <name type="scientific">Jiangella ureilytica</name>
    <dbReference type="NCBI Taxonomy" id="2530374"/>
    <lineage>
        <taxon>Bacteria</taxon>
        <taxon>Bacillati</taxon>
        <taxon>Actinomycetota</taxon>
        <taxon>Actinomycetes</taxon>
        <taxon>Jiangellales</taxon>
        <taxon>Jiangellaceae</taxon>
        <taxon>Jiangella</taxon>
    </lineage>
</organism>
<sequence>MRTTEVLFEPGRQDIVVTRDFGAPPDVVFAAMTDPALIPRWWGSRRFETTVERMDVRRGGLWRFVARHREPAAGQPPTPYAFWGVYHDVVPGSLIVSTLQFEMGGPGRLQLVTDTFEPAGDGGTRYTNVSLFQSIEDRDGWIPTGMESGIRESHDLLDALIGVTR</sequence>
<comment type="caution">
    <text evidence="3">The sequence shown here is derived from an EMBL/GenBank/DDBJ whole genome shotgun (WGS) entry which is preliminary data.</text>
</comment>
<accession>A0A4R4RRN4</accession>
<evidence type="ECO:0000256" key="1">
    <source>
        <dbReference type="ARBA" id="ARBA00006817"/>
    </source>
</evidence>